<dbReference type="EMBL" id="ML002222">
    <property type="protein sequence ID" value="RKP40167.1"/>
    <property type="molecule type" value="Genomic_DNA"/>
</dbReference>
<dbReference type="InterPro" id="IPR050365">
    <property type="entry name" value="TIM50"/>
</dbReference>
<dbReference type="InterPro" id="IPR023214">
    <property type="entry name" value="HAD_sf"/>
</dbReference>
<evidence type="ECO:0000256" key="4">
    <source>
        <dbReference type="ARBA" id="ARBA00038355"/>
    </source>
</evidence>
<keyword evidence="2" id="KW-0904">Protein phosphatase</keyword>
<sequence>MESGVIDFSITEQNIYQFIASLPPIPVELKSRPFLLPRKTRSSPPITLVLDLDETLVHCTTDPDPNSDLVFPVELDSTIIQVRCRLRPGIQEFLERAAKHFEVVLFTASQKIYADRLLNLLDPERKLIRHRLFRDSCIEMSEIYVKDLSLLGRDLSQVVIVDNSPQVFGYQLSNGIPIVSWYHDPRDSELYSVYSFLESLLGTDDVRPHIDRKYRMQDKVRKAAAPFM</sequence>
<accession>A0A4Q0A285</accession>
<dbReference type="GO" id="GO:0005634">
    <property type="term" value="C:nucleus"/>
    <property type="evidence" value="ECO:0007669"/>
    <property type="project" value="UniProtKB-ARBA"/>
</dbReference>
<dbReference type="SUPFAM" id="SSF56784">
    <property type="entry name" value="HAD-like"/>
    <property type="match status" value="1"/>
</dbReference>
<gene>
    <name evidence="6" type="ORF">BJ085DRAFT_23694</name>
</gene>
<dbReference type="InterPro" id="IPR004274">
    <property type="entry name" value="FCP1_dom"/>
</dbReference>
<dbReference type="Pfam" id="PF03031">
    <property type="entry name" value="NIF"/>
    <property type="match status" value="1"/>
</dbReference>
<dbReference type="CDD" id="cd07521">
    <property type="entry name" value="HAD_FCP1-like"/>
    <property type="match status" value="1"/>
</dbReference>
<reference evidence="7" key="1">
    <citation type="journal article" date="2018" name="Nat. Microbiol.">
        <title>Leveraging single-cell genomics to expand the fungal tree of life.</title>
        <authorList>
            <person name="Ahrendt S.R."/>
            <person name="Quandt C.A."/>
            <person name="Ciobanu D."/>
            <person name="Clum A."/>
            <person name="Salamov A."/>
            <person name="Andreopoulos B."/>
            <person name="Cheng J.F."/>
            <person name="Woyke T."/>
            <person name="Pelin A."/>
            <person name="Henrissat B."/>
            <person name="Reynolds N.K."/>
            <person name="Benny G.L."/>
            <person name="Smith M.E."/>
            <person name="James T.Y."/>
            <person name="Grigoriev I.V."/>
        </authorList>
    </citation>
    <scope>NUCLEOTIDE SEQUENCE [LARGE SCALE GENOMIC DNA]</scope>
    <source>
        <strain evidence="7">RSA 468</strain>
    </source>
</reference>
<dbReference type="GO" id="GO:0004721">
    <property type="term" value="F:phosphoprotein phosphatase activity"/>
    <property type="evidence" value="ECO:0007669"/>
    <property type="project" value="UniProtKB-KW"/>
</dbReference>
<keyword evidence="7" id="KW-1185">Reference proteome</keyword>
<feature type="domain" description="FCP1 homology" evidence="5">
    <location>
        <begin position="41"/>
        <end position="200"/>
    </location>
</feature>
<comment type="similarity">
    <text evidence="4">Belongs to the CTDSPL2 family.</text>
</comment>
<dbReference type="InterPro" id="IPR011948">
    <property type="entry name" value="Dullard_phosphatase"/>
</dbReference>
<organism evidence="6 7">
    <name type="scientific">Dimargaris cristalligena</name>
    <dbReference type="NCBI Taxonomy" id="215637"/>
    <lineage>
        <taxon>Eukaryota</taxon>
        <taxon>Fungi</taxon>
        <taxon>Fungi incertae sedis</taxon>
        <taxon>Zoopagomycota</taxon>
        <taxon>Kickxellomycotina</taxon>
        <taxon>Dimargaritomycetes</taxon>
        <taxon>Dimargaritales</taxon>
        <taxon>Dimargaritaceae</taxon>
        <taxon>Dimargaris</taxon>
    </lineage>
</organism>
<dbReference type="PANTHER" id="PTHR12210">
    <property type="entry name" value="DULLARD PROTEIN PHOSPHATASE"/>
    <property type="match status" value="1"/>
</dbReference>
<dbReference type="Proteomes" id="UP000268162">
    <property type="component" value="Unassembled WGS sequence"/>
</dbReference>
<protein>
    <submittedName>
        <fullName evidence="6">HAD-like domain-containing protein</fullName>
    </submittedName>
</protein>
<dbReference type="AlphaFoldDB" id="A0A4Q0A285"/>
<evidence type="ECO:0000313" key="7">
    <source>
        <dbReference type="Proteomes" id="UP000268162"/>
    </source>
</evidence>
<evidence type="ECO:0000313" key="6">
    <source>
        <dbReference type="EMBL" id="RKP40167.1"/>
    </source>
</evidence>
<dbReference type="STRING" id="215637.A0A4Q0A285"/>
<dbReference type="SMART" id="SM00577">
    <property type="entry name" value="CPDc"/>
    <property type="match status" value="1"/>
</dbReference>
<evidence type="ECO:0000256" key="3">
    <source>
        <dbReference type="ARBA" id="ARBA00037324"/>
    </source>
</evidence>
<dbReference type="InterPro" id="IPR036412">
    <property type="entry name" value="HAD-like_sf"/>
</dbReference>
<dbReference type="Gene3D" id="3.40.50.1000">
    <property type="entry name" value="HAD superfamily/HAD-like"/>
    <property type="match status" value="1"/>
</dbReference>
<keyword evidence="1" id="KW-0378">Hydrolase</keyword>
<name>A0A4Q0A285_9FUNG</name>
<evidence type="ECO:0000256" key="2">
    <source>
        <dbReference type="ARBA" id="ARBA00022912"/>
    </source>
</evidence>
<comment type="function">
    <text evidence="3">Probable phosphatase.</text>
</comment>
<proteinExistence type="inferred from homology"/>
<dbReference type="NCBIfam" id="TIGR02251">
    <property type="entry name" value="HIF-SF_euk"/>
    <property type="match status" value="1"/>
</dbReference>
<dbReference type="FunFam" id="3.40.50.1000:FF:000015">
    <property type="entry name" value="CTD small phosphatase-like protein 2"/>
    <property type="match status" value="1"/>
</dbReference>
<evidence type="ECO:0000256" key="1">
    <source>
        <dbReference type="ARBA" id="ARBA00022801"/>
    </source>
</evidence>
<evidence type="ECO:0000259" key="5">
    <source>
        <dbReference type="PROSITE" id="PS50969"/>
    </source>
</evidence>
<dbReference type="PROSITE" id="PS50969">
    <property type="entry name" value="FCP1"/>
    <property type="match status" value="1"/>
</dbReference>